<evidence type="ECO:0000313" key="3">
    <source>
        <dbReference type="EMBL" id="NIJ45941.1"/>
    </source>
</evidence>
<dbReference type="Pfam" id="PF07691">
    <property type="entry name" value="PA14"/>
    <property type="match status" value="1"/>
</dbReference>
<dbReference type="Pfam" id="PF06439">
    <property type="entry name" value="3keto-disac_hyd"/>
    <property type="match status" value="1"/>
</dbReference>
<keyword evidence="4" id="KW-1185">Reference proteome</keyword>
<dbReference type="Proteomes" id="UP000745859">
    <property type="component" value="Unassembled WGS sequence"/>
</dbReference>
<keyword evidence="1" id="KW-0732">Signal</keyword>
<dbReference type="InterPro" id="IPR011658">
    <property type="entry name" value="PA14_dom"/>
</dbReference>
<dbReference type="SUPFAM" id="SSF56988">
    <property type="entry name" value="Anthrax protective antigen"/>
    <property type="match status" value="1"/>
</dbReference>
<evidence type="ECO:0000256" key="1">
    <source>
        <dbReference type="SAM" id="SignalP"/>
    </source>
</evidence>
<feature type="chain" id="PRO_5045696476" description="PA14 domain-containing protein" evidence="1">
    <location>
        <begin position="23"/>
        <end position="637"/>
    </location>
</feature>
<dbReference type="Gene3D" id="2.60.120.560">
    <property type="entry name" value="Exo-inulinase, domain 1"/>
    <property type="match status" value="1"/>
</dbReference>
<dbReference type="RefSeq" id="WP_167189001.1">
    <property type="nucleotide sequence ID" value="NZ_JAASQL010000003.1"/>
</dbReference>
<comment type="caution">
    <text evidence="3">The sequence shown here is derived from an EMBL/GenBank/DDBJ whole genome shotgun (WGS) entry which is preliminary data.</text>
</comment>
<sequence length="637" mass="71944">MKNKILSYLVLSCFLFFGNLVAQKKQISIPYSTISLDDLSDFKKTGKNWQVASSVSIDRTKKKTIFAKKGKGILVNTNDQKKNKHLVTTFEHGDIELELDVMMPVGSNSGIYFQGRYEIQLYDSWGVKTPKYSDIGSVYQRWDKNKEKGKQGYEGTAASVNAAKAPGLWQHLKIIFHAPTFNDKGEKIKNAWFEEVSLNGVLIVENAEVTGPTRGASFQKDEKAMGPIVLQGDHGPVAFKNIKYKLYNKDSKIAINNIKATIYESNKKISGIKAINNLKKIKDKKVNAISPLKDVQKNAKNLIAYTGTFTIPETANYVFEMRVFGGALLAIGDDTVMNINQNNAEIPNYALRKLKKGEVPFTVIYNQVGRWGNSGFELFVEGEGMQRHSIQKRKISEREEAKTYMRFLIIDPQENNAVTQRSFMMHKGVKRSHAISVGFPQKINYAYDLETGSLLHVWNLGFLNATHMWHSRGKEQLGYPDGPTISFHGDEDFALLKNEKDAWPKEDYNTKKQLAKGYQHDTKLIQKGYKVDTNNNPTFLSELNGANISNKFVPSSDERKLKRQITTDSKSEIWHKLTDASQIEIGSDGVYIIDNNYYIDFSGNGNITPIIRSIKGTNELLVKIPAGKQAINYTIIW</sequence>
<name>A0ABX0UES7_9FLAO</name>
<dbReference type="InterPro" id="IPR010496">
    <property type="entry name" value="AL/BT2_dom"/>
</dbReference>
<dbReference type="EMBL" id="JAASQL010000003">
    <property type="protein sequence ID" value="NIJ45941.1"/>
    <property type="molecule type" value="Genomic_DNA"/>
</dbReference>
<accession>A0ABX0UES7</accession>
<evidence type="ECO:0000259" key="2">
    <source>
        <dbReference type="PROSITE" id="PS51820"/>
    </source>
</evidence>
<dbReference type="InterPro" id="IPR037524">
    <property type="entry name" value="PA14/GLEYA"/>
</dbReference>
<dbReference type="PROSITE" id="PS51820">
    <property type="entry name" value="PA14"/>
    <property type="match status" value="1"/>
</dbReference>
<feature type="signal peptide" evidence="1">
    <location>
        <begin position="1"/>
        <end position="22"/>
    </location>
</feature>
<proteinExistence type="predicted"/>
<feature type="domain" description="PA14" evidence="2">
    <location>
        <begin position="253"/>
        <end position="394"/>
    </location>
</feature>
<reference evidence="3 4" key="1">
    <citation type="submission" date="2020-03" db="EMBL/GenBank/DDBJ databases">
        <title>Genomic Encyclopedia of Type Strains, Phase IV (KMG-IV): sequencing the most valuable type-strain genomes for metagenomic binning, comparative biology and taxonomic classification.</title>
        <authorList>
            <person name="Goeker M."/>
        </authorList>
    </citation>
    <scope>NUCLEOTIDE SEQUENCE [LARGE SCALE GENOMIC DNA]</scope>
    <source>
        <strain evidence="3 4">DSM 101599</strain>
    </source>
</reference>
<evidence type="ECO:0000313" key="4">
    <source>
        <dbReference type="Proteomes" id="UP000745859"/>
    </source>
</evidence>
<gene>
    <name evidence="3" type="ORF">FHR24_002412</name>
</gene>
<protein>
    <recommendedName>
        <fullName evidence="2">PA14 domain-containing protein</fullName>
    </recommendedName>
</protein>
<organism evidence="3 4">
    <name type="scientific">Wenyingzhuangia heitensis</name>
    <dbReference type="NCBI Taxonomy" id="1487859"/>
    <lineage>
        <taxon>Bacteria</taxon>
        <taxon>Pseudomonadati</taxon>
        <taxon>Bacteroidota</taxon>
        <taxon>Flavobacteriia</taxon>
        <taxon>Flavobacteriales</taxon>
        <taxon>Flavobacteriaceae</taxon>
        <taxon>Wenyingzhuangia</taxon>
    </lineage>
</organism>